<accession>A0ABW4JFD1</accession>
<comment type="caution">
    <text evidence="1">The sequence shown here is derived from an EMBL/GenBank/DDBJ whole genome shotgun (WGS) entry which is preliminary data.</text>
</comment>
<dbReference type="Proteomes" id="UP001597079">
    <property type="component" value="Unassembled WGS sequence"/>
</dbReference>
<organism evidence="1 2">
    <name type="scientific">Alicyclobacillus fodiniaquatilis</name>
    <dbReference type="NCBI Taxonomy" id="1661150"/>
    <lineage>
        <taxon>Bacteria</taxon>
        <taxon>Bacillati</taxon>
        <taxon>Bacillota</taxon>
        <taxon>Bacilli</taxon>
        <taxon>Bacillales</taxon>
        <taxon>Alicyclobacillaceae</taxon>
        <taxon>Alicyclobacillus</taxon>
    </lineage>
</organism>
<name>A0ABW4JFD1_9BACL</name>
<proteinExistence type="predicted"/>
<evidence type="ECO:0000313" key="1">
    <source>
        <dbReference type="EMBL" id="MFD1674584.1"/>
    </source>
</evidence>
<gene>
    <name evidence="1" type="ORF">ACFSB2_07665</name>
</gene>
<evidence type="ECO:0008006" key="3">
    <source>
        <dbReference type="Google" id="ProtNLM"/>
    </source>
</evidence>
<keyword evidence="2" id="KW-1185">Reference proteome</keyword>
<dbReference type="EMBL" id="JBHUCX010000020">
    <property type="protein sequence ID" value="MFD1674584.1"/>
    <property type="molecule type" value="Genomic_DNA"/>
</dbReference>
<dbReference type="RefSeq" id="WP_377942448.1">
    <property type="nucleotide sequence ID" value="NZ_JBHUCX010000020.1"/>
</dbReference>
<sequence>MDASLVLDEFIRKTEVHPLENHSDLLFQARDLVNLELCNLNYPIETVRLAHRIYGYMGNEGINDRVDLMTKFLQNANGNLEDKFWAKWEIVDNLALLKRYPEMINEQQAFLLWSKAHMQSDFLIQVMYDSTQALGWFELKMTDKWFEIYHELISRVARTAANRRARVLYVETATGLLVYNLQRYEDAVPEIERYYSVINEDPLWDGFDEFNIRVKSYELGLYSGRQQWDNYNRVVEEATRIITDCIAKYERGEHVEINQICDMAHEIGTCLMWEKRYEQAIPLFEYAVSKQGTGVTHFFYAMCIWATEKNKEKTLYHLRMAETTTKGNKGLRSRYKHMFLDTQEFVDVCDDGEFLSVFNQ</sequence>
<evidence type="ECO:0000313" key="2">
    <source>
        <dbReference type="Proteomes" id="UP001597079"/>
    </source>
</evidence>
<reference evidence="2" key="1">
    <citation type="journal article" date="2019" name="Int. J. Syst. Evol. Microbiol.">
        <title>The Global Catalogue of Microorganisms (GCM) 10K type strain sequencing project: providing services to taxonomists for standard genome sequencing and annotation.</title>
        <authorList>
            <consortium name="The Broad Institute Genomics Platform"/>
            <consortium name="The Broad Institute Genome Sequencing Center for Infectious Disease"/>
            <person name="Wu L."/>
            <person name="Ma J."/>
        </authorList>
    </citation>
    <scope>NUCLEOTIDE SEQUENCE [LARGE SCALE GENOMIC DNA]</scope>
    <source>
        <strain evidence="2">CGMCC 1.12286</strain>
    </source>
</reference>
<protein>
    <recommendedName>
        <fullName evidence="3">Tetratricopeptide repeat protein</fullName>
    </recommendedName>
</protein>